<evidence type="ECO:0000259" key="3">
    <source>
        <dbReference type="Pfam" id="PF17998"/>
    </source>
</evidence>
<dbReference type="RefSeq" id="WP_285044582.1">
    <property type="nucleotide sequence ID" value="NZ_JASOID010000016.1"/>
</dbReference>
<feature type="compositionally biased region" description="Polar residues" evidence="1">
    <location>
        <begin position="705"/>
        <end position="736"/>
    </location>
</feature>
<evidence type="ECO:0000313" key="4">
    <source>
        <dbReference type="EMBL" id="MDT9609385.1"/>
    </source>
</evidence>
<organism evidence="4 5">
    <name type="scientific">Lactobacillus crispatus</name>
    <dbReference type="NCBI Taxonomy" id="47770"/>
    <lineage>
        <taxon>Bacteria</taxon>
        <taxon>Bacillati</taxon>
        <taxon>Bacillota</taxon>
        <taxon>Bacilli</taxon>
        <taxon>Lactobacillales</taxon>
        <taxon>Lactobacillaceae</taxon>
        <taxon>Lactobacillus</taxon>
    </lineage>
</organism>
<gene>
    <name evidence="4" type="ORF">RON39_04475</name>
</gene>
<feature type="compositionally biased region" description="Low complexity" evidence="1">
    <location>
        <begin position="919"/>
        <end position="947"/>
    </location>
</feature>
<evidence type="ECO:0000256" key="2">
    <source>
        <dbReference type="SAM" id="Phobius"/>
    </source>
</evidence>
<feature type="region of interest" description="Disordered" evidence="1">
    <location>
        <begin position="880"/>
        <end position="952"/>
    </location>
</feature>
<feature type="compositionally biased region" description="Polar residues" evidence="1">
    <location>
        <begin position="575"/>
        <end position="589"/>
    </location>
</feature>
<name>A0AAW8WIM0_9LACO</name>
<feature type="domain" description="Adhesin isopeptide-forming adherence" evidence="3">
    <location>
        <begin position="770"/>
        <end position="902"/>
    </location>
</feature>
<feature type="region of interest" description="Disordered" evidence="1">
    <location>
        <begin position="575"/>
        <end position="594"/>
    </location>
</feature>
<feature type="transmembrane region" description="Helical" evidence="2">
    <location>
        <begin position="966"/>
        <end position="985"/>
    </location>
</feature>
<proteinExistence type="predicted"/>
<keyword evidence="2" id="KW-0812">Transmembrane</keyword>
<dbReference type="Proteomes" id="UP001253287">
    <property type="component" value="Unassembled WGS sequence"/>
</dbReference>
<feature type="region of interest" description="Disordered" evidence="1">
    <location>
        <begin position="704"/>
        <end position="767"/>
    </location>
</feature>
<keyword evidence="2" id="KW-1133">Transmembrane helix</keyword>
<sequence>MKKLSKKQTRELLSALGVTATLGSVGVGVAVANHNANPNIVKADATADVKYVSDATFKKGSDIAFDIYYQVPYNADLKKLVLFDKLEPVFTHNKTRVFDGNTDVTDQFTADFDKGTNTTNMTAKKPQDWVGKKLSMRIETTLQKNANLDKYLDKNTNQYNIPNVGQMIYNDEKIKTPPVYVHTPNDEEPTAIKQVEDKNGQYGEKAKHDAGDEFHYRVQYSIPENGKDISNVVFYDDLEKVLDLEDVKITDDKGNEVTKEGDLKLDKDKESFTWQPSKEYLTQMPKHIYTADITVKLKTDADLSGYLNKATKNYEIPNVAHMKYNNKDIPSNPVKVETPPPAENKVVKSVQGLSGSYHEDKDNVEVGKDYTYKIDYTAGEGQHLTDVEFTDKLEDVLDLEKVVVKNADGKDITTEQGTLKLDEKNESFNWQPNADLVKVMPGKKYTVEVTAKVKDNADLQKYIKNNTIEIPNTAHFKANGKDTPSNTPVVTPKVEEPKTHKGIVKNPADWTRFFGNKSETSSGQDSDGDGALPKTYQKAQEYVKVDPNTGIWSKANDKVTDEQYAEAVKILQKPFSNPNAGKEATSSDVATKAPTSKEDLKQIISASTVDNNQASRGDAVDYLLTFDIGNSQNMKSLVLSDDLENVLDLKNVVIIDSDGNNVTNEGKLVTSDEDESFTWTANDPAKFSRKKLYVAIASNIKPNADVSSYDNSGIPNTGHMQINGQDTPTNVVHTTLNGDPKNPEDPKKDKPNDPSKPDGKTPDPYGNLVTKQVKAESGQWGESDKVQEDKDFDYKVEYTVGDKQDVKSVEFSDDLEDVLDLEKVTITDADGNDVTSQGELTLDKNTEKFSWKPKADLVGKMGGKKFTANITAKLKKDSKVNGEVPNTADMTVNGKDVKSNTVNVIPPQADKKSPSNVDNPKNPTTNSTNNPENPNNPNNPASPSNNPITGKNGFLPRTGHFILQHAGWIIASLVAMAGGIGTYLYKSNDEFKNKIKGLITKITKITK</sequence>
<evidence type="ECO:0000313" key="5">
    <source>
        <dbReference type="Proteomes" id="UP001253287"/>
    </source>
</evidence>
<feature type="compositionally biased region" description="Basic and acidic residues" evidence="1">
    <location>
        <begin position="741"/>
        <end position="761"/>
    </location>
</feature>
<accession>A0AAW8WIM0</accession>
<keyword evidence="2" id="KW-0472">Membrane</keyword>
<comment type="caution">
    <text evidence="4">The sequence shown here is derived from an EMBL/GenBank/DDBJ whole genome shotgun (WGS) entry which is preliminary data.</text>
</comment>
<feature type="region of interest" description="Disordered" evidence="1">
    <location>
        <begin position="512"/>
        <end position="533"/>
    </location>
</feature>
<evidence type="ECO:0000256" key="1">
    <source>
        <dbReference type="SAM" id="MobiDB-lite"/>
    </source>
</evidence>
<dbReference type="InterPro" id="IPR026345">
    <property type="entry name" value="Adh_isopep-form_adh_dom"/>
</dbReference>
<dbReference type="AlphaFoldDB" id="A0AAW8WIM0"/>
<dbReference type="Pfam" id="PF17998">
    <property type="entry name" value="AgI_II_C2"/>
    <property type="match status" value="2"/>
</dbReference>
<feature type="region of interest" description="Disordered" evidence="1">
    <location>
        <begin position="476"/>
        <end position="498"/>
    </location>
</feature>
<protein>
    <submittedName>
        <fullName evidence="4">Isopeptide-forming domain-containing fimbrial protein</fullName>
    </submittedName>
</protein>
<dbReference type="InterPro" id="IPR026466">
    <property type="entry name" value="Fim_isopep_form_D2_dom"/>
</dbReference>
<dbReference type="NCBIfam" id="TIGR04226">
    <property type="entry name" value="RrgB_K2N_iso_D2"/>
    <property type="match status" value="5"/>
</dbReference>
<reference evidence="4" key="1">
    <citation type="submission" date="2023-08" db="EMBL/GenBank/DDBJ databases">
        <title>Lactobacillus from the Female Urinary Tract.</title>
        <authorList>
            <person name="Stegman N."/>
            <person name="Jackson B."/>
            <person name="Steiling M."/>
            <person name="Sedano C."/>
            <person name="Wolfe A."/>
            <person name="Putonti C."/>
        </authorList>
    </citation>
    <scope>NUCLEOTIDE SEQUENCE</scope>
    <source>
        <strain evidence="4">UMB5661</strain>
    </source>
</reference>
<feature type="domain" description="Adhesin isopeptide-forming adherence" evidence="3">
    <location>
        <begin position="601"/>
        <end position="736"/>
    </location>
</feature>
<dbReference type="EMBL" id="JAVTXN010000016">
    <property type="protein sequence ID" value="MDT9609385.1"/>
    <property type="molecule type" value="Genomic_DNA"/>
</dbReference>
<dbReference type="Gene3D" id="2.60.40.740">
    <property type="match status" value="5"/>
</dbReference>